<dbReference type="GO" id="GO:0005737">
    <property type="term" value="C:cytoplasm"/>
    <property type="evidence" value="ECO:0007669"/>
    <property type="project" value="TreeGrafter"/>
</dbReference>
<accession>A0AAW1TAU1</accession>
<protein>
    <recommendedName>
        <fullName evidence="1">GST C-terminal domain-containing protein</fullName>
    </recommendedName>
</protein>
<evidence type="ECO:0000313" key="2">
    <source>
        <dbReference type="EMBL" id="KAK9865576.1"/>
    </source>
</evidence>
<dbReference type="PROSITE" id="PS50405">
    <property type="entry name" value="GST_CTER"/>
    <property type="match status" value="1"/>
</dbReference>
<feature type="domain" description="GST C-terminal" evidence="1">
    <location>
        <begin position="108"/>
        <end position="250"/>
    </location>
</feature>
<reference evidence="2 3" key="1">
    <citation type="journal article" date="2024" name="Nat. Commun.">
        <title>Phylogenomics reveals the evolutionary origins of lichenization in chlorophyte algae.</title>
        <authorList>
            <person name="Puginier C."/>
            <person name="Libourel C."/>
            <person name="Otte J."/>
            <person name="Skaloud P."/>
            <person name="Haon M."/>
            <person name="Grisel S."/>
            <person name="Petersen M."/>
            <person name="Berrin J.G."/>
            <person name="Delaux P.M."/>
            <person name="Dal Grande F."/>
            <person name="Keller J."/>
        </authorList>
    </citation>
    <scope>NUCLEOTIDE SEQUENCE [LARGE SCALE GENOMIC DNA]</scope>
    <source>
        <strain evidence="2 3">SAG 2523</strain>
    </source>
</reference>
<evidence type="ECO:0000259" key="1">
    <source>
        <dbReference type="PROSITE" id="PS50405"/>
    </source>
</evidence>
<sequence length="250" mass="27600">MAPDSSRFSLEAFTTFYRSQHRSRGVYFYHAHTYFPLSTEGMAAAEGFKKIWQDEFGPAGGVLFGKTQNYLLDLTPRATSSSIHKRLLWRCADVAAAASTQDLSILVHPLTPNAVKLFVETFQAQLTGNIFRLLRADTKADLEEAIKAADAGAKVLNDFVKVNGSSEGGSFFLGSKYSYAETMTTPFVLRALLLKDYKKYDLVGRAKEHGLDRLAAWIEASLSRPSAKTSSPSHEALVETMAGYNQPLKD</sequence>
<dbReference type="InterPro" id="IPR050983">
    <property type="entry name" value="GST_Omega/HSP26"/>
</dbReference>
<comment type="caution">
    <text evidence="2">The sequence shown here is derived from an EMBL/GenBank/DDBJ whole genome shotgun (WGS) entry which is preliminary data.</text>
</comment>
<dbReference type="EMBL" id="JALJOV010000236">
    <property type="protein sequence ID" value="KAK9865576.1"/>
    <property type="molecule type" value="Genomic_DNA"/>
</dbReference>
<dbReference type="AlphaFoldDB" id="A0AAW1TAU1"/>
<evidence type="ECO:0000313" key="3">
    <source>
        <dbReference type="Proteomes" id="UP001485043"/>
    </source>
</evidence>
<keyword evidence="3" id="KW-1185">Reference proteome</keyword>
<dbReference type="SUPFAM" id="SSF47616">
    <property type="entry name" value="GST C-terminal domain-like"/>
    <property type="match status" value="1"/>
</dbReference>
<dbReference type="PANTHER" id="PTHR43968">
    <property type="match status" value="1"/>
</dbReference>
<gene>
    <name evidence="2" type="ORF">WJX84_009116</name>
</gene>
<dbReference type="Gene3D" id="1.20.1050.10">
    <property type="match status" value="1"/>
</dbReference>
<dbReference type="InterPro" id="IPR036282">
    <property type="entry name" value="Glutathione-S-Trfase_C_sf"/>
</dbReference>
<name>A0AAW1TAU1_9CHLO</name>
<dbReference type="Proteomes" id="UP001485043">
    <property type="component" value="Unassembled WGS sequence"/>
</dbReference>
<dbReference type="InterPro" id="IPR010987">
    <property type="entry name" value="Glutathione-S-Trfase_C-like"/>
</dbReference>
<organism evidence="2 3">
    <name type="scientific">Apatococcus fuscideae</name>
    <dbReference type="NCBI Taxonomy" id="2026836"/>
    <lineage>
        <taxon>Eukaryota</taxon>
        <taxon>Viridiplantae</taxon>
        <taxon>Chlorophyta</taxon>
        <taxon>core chlorophytes</taxon>
        <taxon>Trebouxiophyceae</taxon>
        <taxon>Chlorellales</taxon>
        <taxon>Chlorellaceae</taxon>
        <taxon>Apatococcus</taxon>
    </lineage>
</organism>
<proteinExistence type="predicted"/>
<dbReference type="PANTHER" id="PTHR43968:SF6">
    <property type="entry name" value="GLUTATHIONE S-TRANSFERASE OMEGA"/>
    <property type="match status" value="1"/>
</dbReference>